<gene>
    <name evidence="2" type="ORF">Tci_931482</name>
</gene>
<name>A0A699XJZ1_TANCI</name>
<evidence type="ECO:0000313" key="2">
    <source>
        <dbReference type="EMBL" id="GFD59513.1"/>
    </source>
</evidence>
<accession>A0A699XJZ1</accession>
<feature type="non-terminal residue" evidence="2">
    <location>
        <position position="1"/>
    </location>
</feature>
<reference evidence="2" key="1">
    <citation type="journal article" date="2019" name="Sci. Rep.">
        <title>Draft genome of Tanacetum cinerariifolium, the natural source of mosquito coil.</title>
        <authorList>
            <person name="Yamashiro T."/>
            <person name="Shiraishi A."/>
            <person name="Satake H."/>
            <person name="Nakayama K."/>
        </authorList>
    </citation>
    <scope>NUCLEOTIDE SEQUENCE</scope>
</reference>
<feature type="region of interest" description="Disordered" evidence="1">
    <location>
        <begin position="29"/>
        <end position="82"/>
    </location>
</feature>
<comment type="caution">
    <text evidence="2">The sequence shown here is derived from an EMBL/GenBank/DDBJ whole genome shotgun (WGS) entry which is preliminary data.</text>
</comment>
<dbReference type="EMBL" id="BKCJ011865930">
    <property type="protein sequence ID" value="GFD59513.1"/>
    <property type="molecule type" value="Genomic_DNA"/>
</dbReference>
<protein>
    <submittedName>
        <fullName evidence="2">Uncharacterized protein</fullName>
    </submittedName>
</protein>
<dbReference type="AlphaFoldDB" id="A0A699XJZ1"/>
<evidence type="ECO:0000256" key="1">
    <source>
        <dbReference type="SAM" id="MobiDB-lite"/>
    </source>
</evidence>
<sequence>RLRLAAGKGLRPHLADPRADRCGCAGGLIHDGPPAPAAFPDRGAQPAGHRNLPAQRLQPHPHRLGGERHGTPTGPRPAHRAV</sequence>
<organism evidence="2">
    <name type="scientific">Tanacetum cinerariifolium</name>
    <name type="common">Dalmatian daisy</name>
    <name type="synonym">Chrysanthemum cinerariifolium</name>
    <dbReference type="NCBI Taxonomy" id="118510"/>
    <lineage>
        <taxon>Eukaryota</taxon>
        <taxon>Viridiplantae</taxon>
        <taxon>Streptophyta</taxon>
        <taxon>Embryophyta</taxon>
        <taxon>Tracheophyta</taxon>
        <taxon>Spermatophyta</taxon>
        <taxon>Magnoliopsida</taxon>
        <taxon>eudicotyledons</taxon>
        <taxon>Gunneridae</taxon>
        <taxon>Pentapetalae</taxon>
        <taxon>asterids</taxon>
        <taxon>campanulids</taxon>
        <taxon>Asterales</taxon>
        <taxon>Asteraceae</taxon>
        <taxon>Asteroideae</taxon>
        <taxon>Anthemideae</taxon>
        <taxon>Anthemidinae</taxon>
        <taxon>Tanacetum</taxon>
    </lineage>
</organism>
<proteinExistence type="predicted"/>
<feature type="non-terminal residue" evidence="2">
    <location>
        <position position="82"/>
    </location>
</feature>